<comment type="caution">
    <text evidence="2">The sequence shown here is derived from an EMBL/GenBank/DDBJ whole genome shotgun (WGS) entry which is preliminary data.</text>
</comment>
<sequence length="84" mass="9253">MDPISAIGLVASIVGIVDLGEKVALRAQKVYHAIRDAPAELQKINADIYVLCGIFEQMKHLSEESQTIPGERSSASRAFTWLRQ</sequence>
<evidence type="ECO:0008006" key="4">
    <source>
        <dbReference type="Google" id="ProtNLM"/>
    </source>
</evidence>
<dbReference type="EMBL" id="JAGPYM010000029">
    <property type="protein sequence ID" value="KAH6879493.1"/>
    <property type="molecule type" value="Genomic_DNA"/>
</dbReference>
<organism evidence="2 3">
    <name type="scientific">Thelonectria olida</name>
    <dbReference type="NCBI Taxonomy" id="1576542"/>
    <lineage>
        <taxon>Eukaryota</taxon>
        <taxon>Fungi</taxon>
        <taxon>Dikarya</taxon>
        <taxon>Ascomycota</taxon>
        <taxon>Pezizomycotina</taxon>
        <taxon>Sordariomycetes</taxon>
        <taxon>Hypocreomycetidae</taxon>
        <taxon>Hypocreales</taxon>
        <taxon>Nectriaceae</taxon>
        <taxon>Thelonectria</taxon>
    </lineage>
</organism>
<protein>
    <recommendedName>
        <fullName evidence="4">Fungal N-terminal domain-containing protein</fullName>
    </recommendedName>
</protein>
<evidence type="ECO:0000256" key="1">
    <source>
        <dbReference type="SAM" id="MobiDB-lite"/>
    </source>
</evidence>
<reference evidence="2 3" key="1">
    <citation type="journal article" date="2021" name="Nat. Commun.">
        <title>Genetic determinants of endophytism in the Arabidopsis root mycobiome.</title>
        <authorList>
            <person name="Mesny F."/>
            <person name="Miyauchi S."/>
            <person name="Thiergart T."/>
            <person name="Pickel B."/>
            <person name="Atanasova L."/>
            <person name="Karlsson M."/>
            <person name="Huettel B."/>
            <person name="Barry K.W."/>
            <person name="Haridas S."/>
            <person name="Chen C."/>
            <person name="Bauer D."/>
            <person name="Andreopoulos W."/>
            <person name="Pangilinan J."/>
            <person name="LaButti K."/>
            <person name="Riley R."/>
            <person name="Lipzen A."/>
            <person name="Clum A."/>
            <person name="Drula E."/>
            <person name="Henrissat B."/>
            <person name="Kohler A."/>
            <person name="Grigoriev I.V."/>
            <person name="Martin F.M."/>
            <person name="Hacquard S."/>
        </authorList>
    </citation>
    <scope>NUCLEOTIDE SEQUENCE [LARGE SCALE GENOMIC DNA]</scope>
    <source>
        <strain evidence="2 3">MPI-CAGE-CH-0241</strain>
    </source>
</reference>
<proteinExistence type="predicted"/>
<gene>
    <name evidence="2" type="ORF">B0T10DRAFT_158527</name>
</gene>
<feature type="region of interest" description="Disordered" evidence="1">
    <location>
        <begin position="65"/>
        <end position="84"/>
    </location>
</feature>
<dbReference type="Proteomes" id="UP000777438">
    <property type="component" value="Unassembled WGS sequence"/>
</dbReference>
<evidence type="ECO:0000313" key="2">
    <source>
        <dbReference type="EMBL" id="KAH6879493.1"/>
    </source>
</evidence>
<accession>A0A9P8VUB6</accession>
<name>A0A9P8VUB6_9HYPO</name>
<keyword evidence="3" id="KW-1185">Reference proteome</keyword>
<dbReference type="AlphaFoldDB" id="A0A9P8VUB6"/>
<evidence type="ECO:0000313" key="3">
    <source>
        <dbReference type="Proteomes" id="UP000777438"/>
    </source>
</evidence>